<protein>
    <submittedName>
        <fullName evidence="8">DNA-directed RNA polymerase sigma-70 factor</fullName>
    </submittedName>
</protein>
<evidence type="ECO:0000313" key="8">
    <source>
        <dbReference type="EMBL" id="GEN84848.1"/>
    </source>
</evidence>
<dbReference type="InterPro" id="IPR013325">
    <property type="entry name" value="RNA_pol_sigma_r2"/>
</dbReference>
<evidence type="ECO:0000256" key="3">
    <source>
        <dbReference type="ARBA" id="ARBA00023082"/>
    </source>
</evidence>
<dbReference type="InterPro" id="IPR039425">
    <property type="entry name" value="RNA_pol_sigma-70-like"/>
</dbReference>
<dbReference type="SUPFAM" id="SSF88946">
    <property type="entry name" value="Sigma2 domain of RNA polymerase sigma factors"/>
    <property type="match status" value="1"/>
</dbReference>
<keyword evidence="9" id="KW-1185">Reference proteome</keyword>
<dbReference type="RefSeq" id="WP_147060079.1">
    <property type="nucleotide sequence ID" value="NZ_BJYL01000049.1"/>
</dbReference>
<keyword evidence="3" id="KW-0731">Sigma factor</keyword>
<dbReference type="InterPro" id="IPR014284">
    <property type="entry name" value="RNA_pol_sigma-70_dom"/>
</dbReference>
<keyword evidence="8" id="KW-0240">DNA-directed RNA polymerase</keyword>
<dbReference type="EMBL" id="BJYL01000049">
    <property type="protein sequence ID" value="GEN84848.1"/>
    <property type="molecule type" value="Genomic_DNA"/>
</dbReference>
<dbReference type="OrthoDB" id="2678696at2"/>
<dbReference type="InterPro" id="IPR013324">
    <property type="entry name" value="RNA_pol_sigma_r3/r4-like"/>
</dbReference>
<dbReference type="GO" id="GO:0000428">
    <property type="term" value="C:DNA-directed RNA polymerase complex"/>
    <property type="evidence" value="ECO:0007669"/>
    <property type="project" value="UniProtKB-KW"/>
</dbReference>
<feature type="domain" description="RNA polymerase sigma factor 70 region 4 type 2" evidence="7">
    <location>
        <begin position="123"/>
        <end position="174"/>
    </location>
</feature>
<dbReference type="Gene3D" id="1.10.1740.10">
    <property type="match status" value="1"/>
</dbReference>
<sequence>MKSTSENFIRRLQKQKEDALEFIIDSYLPLIKGITHKVLSPLGNEGLVDECVNDIFLSIWDNADKFSGESTDFRKWICAIAKYKSIDYYRRAAKRMEVSSAYPDMNTEMSVEEELIRAEDQTELIKLINQLESLDRDIFLMKYFLGYKTAEISCKTGLSITAIDNRVFRGKKKLFNEAKNLNAGGYVL</sequence>
<evidence type="ECO:0000313" key="9">
    <source>
        <dbReference type="Proteomes" id="UP000321901"/>
    </source>
</evidence>
<evidence type="ECO:0000259" key="6">
    <source>
        <dbReference type="Pfam" id="PF04542"/>
    </source>
</evidence>
<accession>A0A511ZBM7</accession>
<comment type="similarity">
    <text evidence="1">Belongs to the sigma-70 factor family. ECF subfamily.</text>
</comment>
<dbReference type="NCBIfam" id="TIGR02937">
    <property type="entry name" value="sigma70-ECF"/>
    <property type="match status" value="1"/>
</dbReference>
<organism evidence="8 9">
    <name type="scientific">Sporosarcina luteola</name>
    <dbReference type="NCBI Taxonomy" id="582850"/>
    <lineage>
        <taxon>Bacteria</taxon>
        <taxon>Bacillati</taxon>
        <taxon>Bacillota</taxon>
        <taxon>Bacilli</taxon>
        <taxon>Bacillales</taxon>
        <taxon>Caryophanaceae</taxon>
        <taxon>Sporosarcina</taxon>
    </lineage>
</organism>
<dbReference type="PANTHER" id="PTHR43133">
    <property type="entry name" value="RNA POLYMERASE ECF-TYPE SIGMA FACTO"/>
    <property type="match status" value="1"/>
</dbReference>
<evidence type="ECO:0000259" key="7">
    <source>
        <dbReference type="Pfam" id="PF08281"/>
    </source>
</evidence>
<evidence type="ECO:0000256" key="4">
    <source>
        <dbReference type="ARBA" id="ARBA00023125"/>
    </source>
</evidence>
<dbReference type="Proteomes" id="UP000321901">
    <property type="component" value="Unassembled WGS sequence"/>
</dbReference>
<dbReference type="AlphaFoldDB" id="A0A511ZBM7"/>
<dbReference type="InterPro" id="IPR007627">
    <property type="entry name" value="RNA_pol_sigma70_r2"/>
</dbReference>
<dbReference type="Gene3D" id="1.10.10.10">
    <property type="entry name" value="Winged helix-like DNA-binding domain superfamily/Winged helix DNA-binding domain"/>
    <property type="match status" value="1"/>
</dbReference>
<keyword evidence="5" id="KW-0804">Transcription</keyword>
<dbReference type="Pfam" id="PF04542">
    <property type="entry name" value="Sigma70_r2"/>
    <property type="match status" value="1"/>
</dbReference>
<dbReference type="SUPFAM" id="SSF88659">
    <property type="entry name" value="Sigma3 and sigma4 domains of RNA polymerase sigma factors"/>
    <property type="match status" value="1"/>
</dbReference>
<dbReference type="PANTHER" id="PTHR43133:SF8">
    <property type="entry name" value="RNA POLYMERASE SIGMA FACTOR HI_1459-RELATED"/>
    <property type="match status" value="1"/>
</dbReference>
<evidence type="ECO:0000256" key="5">
    <source>
        <dbReference type="ARBA" id="ARBA00023163"/>
    </source>
</evidence>
<comment type="caution">
    <text evidence="8">The sequence shown here is derived from an EMBL/GenBank/DDBJ whole genome shotgun (WGS) entry which is preliminary data.</text>
</comment>
<keyword evidence="2" id="KW-0805">Transcription regulation</keyword>
<reference evidence="8 9" key="1">
    <citation type="submission" date="2019-07" db="EMBL/GenBank/DDBJ databases">
        <title>Whole genome shotgun sequence of Sporosarcina luteola NBRC 105378.</title>
        <authorList>
            <person name="Hosoyama A."/>
            <person name="Uohara A."/>
            <person name="Ohji S."/>
            <person name="Ichikawa N."/>
        </authorList>
    </citation>
    <scope>NUCLEOTIDE SEQUENCE [LARGE SCALE GENOMIC DNA]</scope>
    <source>
        <strain evidence="8 9">NBRC 105378</strain>
    </source>
</reference>
<name>A0A511ZBM7_9BACL</name>
<dbReference type="GO" id="GO:0003677">
    <property type="term" value="F:DNA binding"/>
    <property type="evidence" value="ECO:0007669"/>
    <property type="project" value="UniProtKB-KW"/>
</dbReference>
<dbReference type="GO" id="GO:0016987">
    <property type="term" value="F:sigma factor activity"/>
    <property type="evidence" value="ECO:0007669"/>
    <property type="project" value="UniProtKB-KW"/>
</dbReference>
<keyword evidence="4" id="KW-0238">DNA-binding</keyword>
<dbReference type="InterPro" id="IPR013249">
    <property type="entry name" value="RNA_pol_sigma70_r4_t2"/>
</dbReference>
<gene>
    <name evidence="8" type="ORF">SLU01_31600</name>
</gene>
<dbReference type="InterPro" id="IPR036388">
    <property type="entry name" value="WH-like_DNA-bd_sf"/>
</dbReference>
<dbReference type="Pfam" id="PF08281">
    <property type="entry name" value="Sigma70_r4_2"/>
    <property type="match status" value="1"/>
</dbReference>
<evidence type="ECO:0000256" key="2">
    <source>
        <dbReference type="ARBA" id="ARBA00023015"/>
    </source>
</evidence>
<evidence type="ECO:0000256" key="1">
    <source>
        <dbReference type="ARBA" id="ARBA00010641"/>
    </source>
</evidence>
<proteinExistence type="inferred from homology"/>
<feature type="domain" description="RNA polymerase sigma-70 region 2" evidence="6">
    <location>
        <begin position="24"/>
        <end position="94"/>
    </location>
</feature>
<dbReference type="GO" id="GO:0006352">
    <property type="term" value="P:DNA-templated transcription initiation"/>
    <property type="evidence" value="ECO:0007669"/>
    <property type="project" value="InterPro"/>
</dbReference>